<feature type="domain" description="Gfo/Idh/MocA-like oxidoreductase N-terminal" evidence="2">
    <location>
        <begin position="8"/>
        <end position="126"/>
    </location>
</feature>
<dbReference type="GO" id="GO:0016491">
    <property type="term" value="F:oxidoreductase activity"/>
    <property type="evidence" value="ECO:0007669"/>
    <property type="project" value="UniProtKB-KW"/>
</dbReference>
<dbReference type="SUPFAM" id="SSF51735">
    <property type="entry name" value="NAD(P)-binding Rossmann-fold domains"/>
    <property type="match status" value="1"/>
</dbReference>
<keyword evidence="1" id="KW-0560">Oxidoreductase</keyword>
<dbReference type="AlphaFoldDB" id="A0AA35TVA1"/>
<dbReference type="InterPro" id="IPR050463">
    <property type="entry name" value="Gfo/Idh/MocA_oxidrdct_glycsds"/>
</dbReference>
<organism evidence="3 4">
    <name type="scientific">Geodia barretti</name>
    <name type="common">Barrett's horny sponge</name>
    <dbReference type="NCBI Taxonomy" id="519541"/>
    <lineage>
        <taxon>Eukaryota</taxon>
        <taxon>Metazoa</taxon>
        <taxon>Porifera</taxon>
        <taxon>Demospongiae</taxon>
        <taxon>Heteroscleromorpha</taxon>
        <taxon>Tetractinellida</taxon>
        <taxon>Astrophorina</taxon>
        <taxon>Geodiidae</taxon>
        <taxon>Geodia</taxon>
    </lineage>
</organism>
<proteinExistence type="predicted"/>
<keyword evidence="4" id="KW-1185">Reference proteome</keyword>
<protein>
    <submittedName>
        <fullName evidence="3">D-apiose dehydrogenase</fullName>
    </submittedName>
</protein>
<dbReference type="Pfam" id="PF01408">
    <property type="entry name" value="GFO_IDH_MocA"/>
    <property type="match status" value="1"/>
</dbReference>
<dbReference type="PANTHER" id="PTHR43818">
    <property type="entry name" value="BCDNA.GH03377"/>
    <property type="match status" value="1"/>
</dbReference>
<evidence type="ECO:0000256" key="1">
    <source>
        <dbReference type="ARBA" id="ARBA00023002"/>
    </source>
</evidence>
<dbReference type="Gene3D" id="3.40.50.720">
    <property type="entry name" value="NAD(P)-binding Rossmann-like Domain"/>
    <property type="match status" value="1"/>
</dbReference>
<comment type="caution">
    <text evidence="3">The sequence shown here is derived from an EMBL/GenBank/DDBJ whole genome shotgun (WGS) entry which is preliminary data.</text>
</comment>
<evidence type="ECO:0000313" key="3">
    <source>
        <dbReference type="EMBL" id="CAI8054543.1"/>
    </source>
</evidence>
<dbReference type="Proteomes" id="UP001174909">
    <property type="component" value="Unassembled WGS sequence"/>
</dbReference>
<accession>A0AA35TVA1</accession>
<dbReference type="EMBL" id="CASHTH010004192">
    <property type="protein sequence ID" value="CAI8054543.1"/>
    <property type="molecule type" value="Genomic_DNA"/>
</dbReference>
<dbReference type="InterPro" id="IPR036291">
    <property type="entry name" value="NAD(P)-bd_dom_sf"/>
</dbReference>
<reference evidence="3" key="1">
    <citation type="submission" date="2023-03" db="EMBL/GenBank/DDBJ databases">
        <authorList>
            <person name="Steffen K."/>
            <person name="Cardenas P."/>
        </authorList>
    </citation>
    <scope>NUCLEOTIDE SEQUENCE</scope>
</reference>
<name>A0AA35TVA1_GEOBA</name>
<dbReference type="InterPro" id="IPR000683">
    <property type="entry name" value="Gfo/Idh/MocA-like_OxRdtase_N"/>
</dbReference>
<sequence>MASTDSKIRIGIYGCGSWANRTHIPNLLKLDGVEIVAICDSNLQSLKSTAEAFNISKTYADGHQMVDNENMDALYSVVPAYARTDVEATAAAKGIHIFSEKPQALTMEVAHKIDDAIRGAGVISTVCFRERYRPIFQEARRRLEGTENCPCPIPERQRVARTSIWIAKGFLVV</sequence>
<gene>
    <name evidence="3" type="ORF">GBAR_LOCUS29760</name>
</gene>
<evidence type="ECO:0000313" key="4">
    <source>
        <dbReference type="Proteomes" id="UP001174909"/>
    </source>
</evidence>
<evidence type="ECO:0000259" key="2">
    <source>
        <dbReference type="Pfam" id="PF01408"/>
    </source>
</evidence>
<dbReference type="PANTHER" id="PTHR43818:SF11">
    <property type="entry name" value="BCDNA.GH03377"/>
    <property type="match status" value="1"/>
</dbReference>
<dbReference type="GO" id="GO:0000166">
    <property type="term" value="F:nucleotide binding"/>
    <property type="evidence" value="ECO:0007669"/>
    <property type="project" value="InterPro"/>
</dbReference>